<feature type="domain" description="Insulin-like" evidence="5">
    <location>
        <begin position="46"/>
        <end position="133"/>
    </location>
</feature>
<evidence type="ECO:0000256" key="3">
    <source>
        <dbReference type="ARBA" id="ARBA00023157"/>
    </source>
</evidence>
<dbReference type="Proteomes" id="UP001159428">
    <property type="component" value="Unassembled WGS sequence"/>
</dbReference>
<evidence type="ECO:0000256" key="4">
    <source>
        <dbReference type="SAM" id="SignalP"/>
    </source>
</evidence>
<gene>
    <name evidence="6" type="ORF">PMEA_00016258</name>
</gene>
<dbReference type="PANTHER" id="PTHR13647">
    <property type="entry name" value="INSULIN-LIKE PEPTIDE 2-RELATED"/>
    <property type="match status" value="1"/>
</dbReference>
<evidence type="ECO:0000256" key="1">
    <source>
        <dbReference type="ARBA" id="ARBA00022685"/>
    </source>
</evidence>
<proteinExistence type="predicted"/>
<protein>
    <recommendedName>
        <fullName evidence="5">Insulin-like domain-containing protein</fullName>
    </recommendedName>
</protein>
<comment type="caution">
    <text evidence="6">The sequence shown here is derived from an EMBL/GenBank/DDBJ whole genome shotgun (WGS) entry which is preliminary data.</text>
</comment>
<dbReference type="GO" id="GO:0005179">
    <property type="term" value="F:hormone activity"/>
    <property type="evidence" value="ECO:0007669"/>
    <property type="project" value="InterPro"/>
</dbReference>
<sequence length="262" mass="30362">MDVVKAGLTIFLLILTIDLPEILGRSVVTTQNSRRVKPSPSTHTANHLCGDNLIWVLKSVCTALWESKWPKRRHSRKHRRDTTTDQIVQMKYEATDFLSSIRRRRDNDNRRSTDLQEECCGEGCRVEEIADFPFPFEQKSPSHIYRMKMKFLITICILLLMADLPGTKGRTCKMCKVNEASPLPVDLPRLCGDSIKSVFDEVCSVSVRRGRRRDMSTDLFVQTKNEAQDYLSYRRRKRGKGTNIYEECCGEKCRIEEIKEYC</sequence>
<feature type="signal peptide" evidence="4">
    <location>
        <begin position="1"/>
        <end position="24"/>
    </location>
</feature>
<dbReference type="AlphaFoldDB" id="A0AAU9X359"/>
<evidence type="ECO:0000259" key="5">
    <source>
        <dbReference type="SMART" id="SM00078"/>
    </source>
</evidence>
<dbReference type="InterPro" id="IPR016179">
    <property type="entry name" value="Insulin-like"/>
</dbReference>
<dbReference type="Pfam" id="PF00049">
    <property type="entry name" value="Insulin"/>
    <property type="match status" value="2"/>
</dbReference>
<keyword evidence="1" id="KW-0165">Cleavage on pair of basic residues</keyword>
<dbReference type="SUPFAM" id="SSF56994">
    <property type="entry name" value="Insulin-like"/>
    <property type="match status" value="2"/>
</dbReference>
<evidence type="ECO:0000313" key="6">
    <source>
        <dbReference type="EMBL" id="CAH3135519.1"/>
    </source>
</evidence>
<organism evidence="6 7">
    <name type="scientific">Pocillopora meandrina</name>
    <dbReference type="NCBI Taxonomy" id="46732"/>
    <lineage>
        <taxon>Eukaryota</taxon>
        <taxon>Metazoa</taxon>
        <taxon>Cnidaria</taxon>
        <taxon>Anthozoa</taxon>
        <taxon>Hexacorallia</taxon>
        <taxon>Scleractinia</taxon>
        <taxon>Astrocoeniina</taxon>
        <taxon>Pocilloporidae</taxon>
        <taxon>Pocillopora</taxon>
    </lineage>
</organism>
<accession>A0AAU9X359</accession>
<dbReference type="SMART" id="SM00078">
    <property type="entry name" value="IlGF"/>
    <property type="match status" value="2"/>
</dbReference>
<keyword evidence="7" id="KW-1185">Reference proteome</keyword>
<dbReference type="Gene3D" id="1.10.100.10">
    <property type="entry name" value="Insulin-like"/>
    <property type="match status" value="2"/>
</dbReference>
<dbReference type="InterPro" id="IPR036438">
    <property type="entry name" value="Insulin-like_sf"/>
</dbReference>
<name>A0AAU9X359_9CNID</name>
<keyword evidence="3" id="KW-1015">Disulfide bond</keyword>
<evidence type="ECO:0000313" key="7">
    <source>
        <dbReference type="Proteomes" id="UP001159428"/>
    </source>
</evidence>
<dbReference type="GO" id="GO:0005576">
    <property type="term" value="C:extracellular region"/>
    <property type="evidence" value="ECO:0007669"/>
    <property type="project" value="InterPro"/>
</dbReference>
<keyword evidence="2 4" id="KW-0732">Signal</keyword>
<dbReference type="PANTHER" id="PTHR13647:SF4">
    <property type="entry name" value="INSULIN-LIKE PEPTIDE 1-RELATED"/>
    <property type="match status" value="1"/>
</dbReference>
<reference evidence="6 7" key="1">
    <citation type="submission" date="2022-05" db="EMBL/GenBank/DDBJ databases">
        <authorList>
            <consortium name="Genoscope - CEA"/>
            <person name="William W."/>
        </authorList>
    </citation>
    <scope>NUCLEOTIDE SEQUENCE [LARGE SCALE GENOMIC DNA]</scope>
</reference>
<feature type="domain" description="Insulin-like" evidence="5">
    <location>
        <begin position="188"/>
        <end position="262"/>
    </location>
</feature>
<feature type="chain" id="PRO_5043908588" description="Insulin-like domain-containing protein" evidence="4">
    <location>
        <begin position="25"/>
        <end position="262"/>
    </location>
</feature>
<evidence type="ECO:0000256" key="2">
    <source>
        <dbReference type="ARBA" id="ARBA00022729"/>
    </source>
</evidence>
<dbReference type="EMBL" id="CALNXJ010000029">
    <property type="protein sequence ID" value="CAH3135519.1"/>
    <property type="molecule type" value="Genomic_DNA"/>
</dbReference>